<evidence type="ECO:0000313" key="2">
    <source>
        <dbReference type="EMBL" id="GAA4031567.1"/>
    </source>
</evidence>
<name>A0ABP7TUN6_9BURK</name>
<accession>A0ABP7TUN6</accession>
<reference evidence="3" key="1">
    <citation type="journal article" date="2019" name="Int. J. Syst. Evol. Microbiol.">
        <title>The Global Catalogue of Microorganisms (GCM) 10K type strain sequencing project: providing services to taxonomists for standard genome sequencing and annotation.</title>
        <authorList>
            <consortium name="The Broad Institute Genomics Platform"/>
            <consortium name="The Broad Institute Genome Sequencing Center for Infectious Disease"/>
            <person name="Wu L."/>
            <person name="Ma J."/>
        </authorList>
    </citation>
    <scope>NUCLEOTIDE SEQUENCE [LARGE SCALE GENOMIC DNA]</scope>
    <source>
        <strain evidence="3">JCM 16673</strain>
    </source>
</reference>
<evidence type="ECO:0000256" key="1">
    <source>
        <dbReference type="SAM" id="SignalP"/>
    </source>
</evidence>
<sequence length="219" mass="24117">MLRLVFASCGLLLSLTAHAQSDCQIPALPQSEKTPQVAALAKTLRATNPCKVLPGMNAKSLSTVWASLLSNKKLGGRRLDTEAPTSLPQGVVAGEKRQVHFDFSESAAEGLASLRIEVDGKPVLNISNPPPQFDFPVDRYTPDQTMSWTLVTRIAAYRAQFTLMAEPDRKDLEQKLAHLAAEPVDPVTRLVYKAAIYDEADLFSERDLTFLEIRRLVSL</sequence>
<dbReference type="RefSeq" id="WP_344764923.1">
    <property type="nucleotide sequence ID" value="NZ_BAAAZE010000013.1"/>
</dbReference>
<organism evidence="2 3">
    <name type="scientific">Actimicrobium antarcticum</name>
    <dbReference type="NCBI Taxonomy" id="1051899"/>
    <lineage>
        <taxon>Bacteria</taxon>
        <taxon>Pseudomonadati</taxon>
        <taxon>Pseudomonadota</taxon>
        <taxon>Betaproteobacteria</taxon>
        <taxon>Burkholderiales</taxon>
        <taxon>Oxalobacteraceae</taxon>
        <taxon>Actimicrobium</taxon>
    </lineage>
</organism>
<dbReference type="Proteomes" id="UP001501353">
    <property type="component" value="Unassembled WGS sequence"/>
</dbReference>
<feature type="signal peptide" evidence="1">
    <location>
        <begin position="1"/>
        <end position="19"/>
    </location>
</feature>
<keyword evidence="3" id="KW-1185">Reference proteome</keyword>
<proteinExistence type="predicted"/>
<keyword evidence="1" id="KW-0732">Signal</keyword>
<feature type="chain" id="PRO_5046886681" evidence="1">
    <location>
        <begin position="20"/>
        <end position="219"/>
    </location>
</feature>
<protein>
    <submittedName>
        <fullName evidence="2">Uncharacterized protein</fullName>
    </submittedName>
</protein>
<evidence type="ECO:0000313" key="3">
    <source>
        <dbReference type="Proteomes" id="UP001501353"/>
    </source>
</evidence>
<dbReference type="EMBL" id="BAAAZE010000013">
    <property type="protein sequence ID" value="GAA4031567.1"/>
    <property type="molecule type" value="Genomic_DNA"/>
</dbReference>
<gene>
    <name evidence="2" type="ORF">GCM10022212_32860</name>
</gene>
<comment type="caution">
    <text evidence="2">The sequence shown here is derived from an EMBL/GenBank/DDBJ whole genome shotgun (WGS) entry which is preliminary data.</text>
</comment>